<evidence type="ECO:0000313" key="2">
    <source>
        <dbReference type="Proteomes" id="UP000005025"/>
    </source>
</evidence>
<dbReference type="Proteomes" id="UP000005025">
    <property type="component" value="Unassembled WGS sequence"/>
</dbReference>
<dbReference type="STRING" id="797516.HMPREF9104_01670"/>
<dbReference type="EMBL" id="AGRJ01000152">
    <property type="protein sequence ID" value="EHO51155.1"/>
    <property type="molecule type" value="Genomic_DNA"/>
</dbReference>
<organism evidence="1 2">
    <name type="scientific">Lentilactobacillus kisonensis F0435</name>
    <dbReference type="NCBI Taxonomy" id="797516"/>
    <lineage>
        <taxon>Bacteria</taxon>
        <taxon>Bacillati</taxon>
        <taxon>Bacillota</taxon>
        <taxon>Bacilli</taxon>
        <taxon>Lactobacillales</taxon>
        <taxon>Lactobacillaceae</taxon>
        <taxon>Lentilactobacillus</taxon>
    </lineage>
</organism>
<dbReference type="RefSeq" id="WP_008856844.1">
    <property type="nucleotide sequence ID" value="NZ_JH591039.1"/>
</dbReference>
<dbReference type="PATRIC" id="fig|797516.3.peg.1492"/>
<dbReference type="OrthoDB" id="2299829at2"/>
<dbReference type="HOGENOM" id="CLU_2316735_0_0_9"/>
<comment type="caution">
    <text evidence="1">The sequence shown here is derived from an EMBL/GenBank/DDBJ whole genome shotgun (WGS) entry which is preliminary data.</text>
</comment>
<sequence length="99" mass="11625">MQNKQSYLSELTKTVRDNYSRFFELNNSQVKQMPTFQLNLFIEKALVNNFPVIVQFNDQTPDTAGYLKQIAKGRFLITSADKRFHRLFSVSELQAIKKF</sequence>
<gene>
    <name evidence="1" type="ORF">HMPREF9104_01670</name>
</gene>
<protein>
    <submittedName>
        <fullName evidence="1">Uncharacterized protein</fullName>
    </submittedName>
</protein>
<name>H1LGE3_9LACO</name>
<evidence type="ECO:0000313" key="1">
    <source>
        <dbReference type="EMBL" id="EHO51155.1"/>
    </source>
</evidence>
<dbReference type="AlphaFoldDB" id="H1LGE3"/>
<proteinExistence type="predicted"/>
<accession>H1LGE3</accession>
<reference evidence="1 2" key="1">
    <citation type="submission" date="2011-09" db="EMBL/GenBank/DDBJ databases">
        <authorList>
            <person name="Weinstock G."/>
            <person name="Sodergren E."/>
            <person name="Clifton S."/>
            <person name="Fulton L."/>
            <person name="Fulton B."/>
            <person name="Courtney L."/>
            <person name="Fronick C."/>
            <person name="Harrison M."/>
            <person name="Strong C."/>
            <person name="Farmer C."/>
            <person name="Delahaunty K."/>
            <person name="Markovic C."/>
            <person name="Hall O."/>
            <person name="Minx P."/>
            <person name="Tomlinson C."/>
            <person name="Mitreva M."/>
            <person name="Hou S."/>
            <person name="Chen J."/>
            <person name="Wollam A."/>
            <person name="Pepin K.H."/>
            <person name="Johnson M."/>
            <person name="Bhonagiri V."/>
            <person name="Zhang X."/>
            <person name="Suruliraj S."/>
            <person name="Warren W."/>
            <person name="Chinwalla A."/>
            <person name="Mardis E.R."/>
            <person name="Wilson R.K."/>
        </authorList>
    </citation>
    <scope>NUCLEOTIDE SEQUENCE [LARGE SCALE GENOMIC DNA]</scope>
    <source>
        <strain evidence="1 2">F0435</strain>
    </source>
</reference>